<evidence type="ECO:0000313" key="1">
    <source>
        <dbReference type="EMBL" id="JAD34458.1"/>
    </source>
</evidence>
<organism evidence="1">
    <name type="scientific">Arundo donax</name>
    <name type="common">Giant reed</name>
    <name type="synonym">Donax arundinaceus</name>
    <dbReference type="NCBI Taxonomy" id="35708"/>
    <lineage>
        <taxon>Eukaryota</taxon>
        <taxon>Viridiplantae</taxon>
        <taxon>Streptophyta</taxon>
        <taxon>Embryophyta</taxon>
        <taxon>Tracheophyta</taxon>
        <taxon>Spermatophyta</taxon>
        <taxon>Magnoliopsida</taxon>
        <taxon>Liliopsida</taxon>
        <taxon>Poales</taxon>
        <taxon>Poaceae</taxon>
        <taxon>PACMAD clade</taxon>
        <taxon>Arundinoideae</taxon>
        <taxon>Arundineae</taxon>
        <taxon>Arundo</taxon>
    </lineage>
</organism>
<reference evidence="1" key="1">
    <citation type="submission" date="2014-09" db="EMBL/GenBank/DDBJ databases">
        <authorList>
            <person name="Magalhaes I.L.F."/>
            <person name="Oliveira U."/>
            <person name="Santos F.R."/>
            <person name="Vidigal T.H.D.A."/>
            <person name="Brescovit A.D."/>
            <person name="Santos A.J."/>
        </authorList>
    </citation>
    <scope>NUCLEOTIDE SEQUENCE</scope>
    <source>
        <tissue evidence="1">Shoot tissue taken approximately 20 cm above the soil surface</tissue>
    </source>
</reference>
<protein>
    <submittedName>
        <fullName evidence="1">Uncharacterized protein</fullName>
    </submittedName>
</protein>
<sequence>MKTKAYSTALMPTDSAFRERFSV</sequence>
<proteinExistence type="predicted"/>
<reference evidence="1" key="2">
    <citation type="journal article" date="2015" name="Data Brief">
        <title>Shoot transcriptome of the giant reed, Arundo donax.</title>
        <authorList>
            <person name="Barrero R.A."/>
            <person name="Guerrero F.D."/>
            <person name="Moolhuijzen P."/>
            <person name="Goolsby J.A."/>
            <person name="Tidwell J."/>
            <person name="Bellgard S.E."/>
            <person name="Bellgard M.I."/>
        </authorList>
    </citation>
    <scope>NUCLEOTIDE SEQUENCE</scope>
    <source>
        <tissue evidence="1">Shoot tissue taken approximately 20 cm above the soil surface</tissue>
    </source>
</reference>
<dbReference type="AlphaFoldDB" id="A0A0A8Z9T2"/>
<accession>A0A0A8Z9T2</accession>
<name>A0A0A8Z9T2_ARUDO</name>
<dbReference type="EMBL" id="GBRH01263437">
    <property type="protein sequence ID" value="JAD34458.1"/>
    <property type="molecule type" value="Transcribed_RNA"/>
</dbReference>